<evidence type="ECO:0000313" key="3">
    <source>
        <dbReference type="Proteomes" id="UP001151760"/>
    </source>
</evidence>
<name>A0ABQ5F1S2_9ASTR</name>
<reference evidence="2" key="2">
    <citation type="submission" date="2022-01" db="EMBL/GenBank/DDBJ databases">
        <authorList>
            <person name="Yamashiro T."/>
            <person name="Shiraishi A."/>
            <person name="Satake H."/>
            <person name="Nakayama K."/>
        </authorList>
    </citation>
    <scope>NUCLEOTIDE SEQUENCE</scope>
</reference>
<reference evidence="2" key="1">
    <citation type="journal article" date="2022" name="Int. J. Mol. Sci.">
        <title>Draft Genome of Tanacetum Coccineum: Genomic Comparison of Closely Related Tanacetum-Family Plants.</title>
        <authorList>
            <person name="Yamashiro T."/>
            <person name="Shiraishi A."/>
            <person name="Nakayama K."/>
            <person name="Satake H."/>
        </authorList>
    </citation>
    <scope>NUCLEOTIDE SEQUENCE</scope>
</reference>
<gene>
    <name evidence="2" type="ORF">Tco_0991721</name>
</gene>
<organism evidence="2 3">
    <name type="scientific">Tanacetum coccineum</name>
    <dbReference type="NCBI Taxonomy" id="301880"/>
    <lineage>
        <taxon>Eukaryota</taxon>
        <taxon>Viridiplantae</taxon>
        <taxon>Streptophyta</taxon>
        <taxon>Embryophyta</taxon>
        <taxon>Tracheophyta</taxon>
        <taxon>Spermatophyta</taxon>
        <taxon>Magnoliopsida</taxon>
        <taxon>eudicotyledons</taxon>
        <taxon>Gunneridae</taxon>
        <taxon>Pentapetalae</taxon>
        <taxon>asterids</taxon>
        <taxon>campanulids</taxon>
        <taxon>Asterales</taxon>
        <taxon>Asteraceae</taxon>
        <taxon>Asteroideae</taxon>
        <taxon>Anthemideae</taxon>
        <taxon>Anthemidinae</taxon>
        <taxon>Tanacetum</taxon>
    </lineage>
</organism>
<feature type="region of interest" description="Disordered" evidence="1">
    <location>
        <begin position="1"/>
        <end position="24"/>
    </location>
</feature>
<evidence type="ECO:0000313" key="2">
    <source>
        <dbReference type="EMBL" id="GJT56667.1"/>
    </source>
</evidence>
<dbReference type="Proteomes" id="UP001151760">
    <property type="component" value="Unassembled WGS sequence"/>
</dbReference>
<comment type="caution">
    <text evidence="2">The sequence shown here is derived from an EMBL/GenBank/DDBJ whole genome shotgun (WGS) entry which is preliminary data.</text>
</comment>
<dbReference type="EMBL" id="BQNB010016865">
    <property type="protein sequence ID" value="GJT56667.1"/>
    <property type="molecule type" value="Genomic_DNA"/>
</dbReference>
<proteinExistence type="predicted"/>
<accession>A0ABQ5F1S2</accession>
<keyword evidence="3" id="KW-1185">Reference proteome</keyword>
<sequence>MVSKDPRAKGRGGSGGLGVAGDEDAVGGQEKRVGRYGKGGSRGVKAQCALVQVCVSLSIPEETLRYRCGGSKDLSGLSQEAESLKKRSYWGGWNATRRSFLCQSSSLLRRRRILKAISEGMRTRYIPQLLLSLEIDPFIGLIENRGTERGHTIGEIHLGLSGASLCTAQSAMTMEHSEGHVGDWGAQLGLRSMTNTLRGIREGVGVYVVYVQNETALGFYISAFERVALFQVQERFEGRAVGRGDAARDRRFSSVDASEKVGQRRVRWLWTNFAWERRDGGAVRYVRAREASAGRSAAREAAAERIDEGGGVRGGMRTLRNIDWGLDGWSRRAVTDIGLVVSLGCWNTMGIIDVSGGPLCLLDGSFEELGTYDERESDCRLDSGS</sequence>
<evidence type="ECO:0000256" key="1">
    <source>
        <dbReference type="SAM" id="MobiDB-lite"/>
    </source>
</evidence>
<protein>
    <submittedName>
        <fullName evidence="2">Uncharacterized protein</fullName>
    </submittedName>
</protein>